<dbReference type="AlphaFoldDB" id="A0A430A0I7"/>
<dbReference type="PANTHER" id="PTHR36454">
    <property type="entry name" value="LMO2823 PROTEIN"/>
    <property type="match status" value="1"/>
</dbReference>
<accession>A0A430A0I7</accession>
<protein>
    <recommendedName>
        <fullName evidence="3">DUF1015 domain-containing protein</fullName>
    </recommendedName>
</protein>
<gene>
    <name evidence="1" type="ORF">CBF37_03745</name>
</gene>
<dbReference type="EMBL" id="NGJS01000003">
    <property type="protein sequence ID" value="RST99847.1"/>
    <property type="molecule type" value="Genomic_DNA"/>
</dbReference>
<evidence type="ECO:0000313" key="1">
    <source>
        <dbReference type="EMBL" id="RST99847.1"/>
    </source>
</evidence>
<reference evidence="1 2" key="1">
    <citation type="submission" date="2017-05" db="EMBL/GenBank/DDBJ databases">
        <title>Vagococcus spp. assemblies.</title>
        <authorList>
            <person name="Gulvik C.A."/>
        </authorList>
    </citation>
    <scope>NUCLEOTIDE SEQUENCE [LARGE SCALE GENOMIC DNA]</scope>
    <source>
        <strain evidence="1 2">SS1995</strain>
    </source>
</reference>
<dbReference type="Pfam" id="PF06245">
    <property type="entry name" value="DUF1015"/>
    <property type="match status" value="1"/>
</dbReference>
<evidence type="ECO:0000313" key="2">
    <source>
        <dbReference type="Proteomes" id="UP000287857"/>
    </source>
</evidence>
<dbReference type="PIRSF" id="PIRSF033563">
    <property type="entry name" value="UCP033563"/>
    <property type="match status" value="1"/>
</dbReference>
<dbReference type="PANTHER" id="PTHR36454:SF1">
    <property type="entry name" value="DUF1015 DOMAIN-CONTAINING PROTEIN"/>
    <property type="match status" value="1"/>
</dbReference>
<dbReference type="Proteomes" id="UP000287857">
    <property type="component" value="Unassembled WGS sequence"/>
</dbReference>
<organism evidence="1 2">
    <name type="scientific">Vagococcus vulneris</name>
    <dbReference type="NCBI Taxonomy" id="1977869"/>
    <lineage>
        <taxon>Bacteria</taxon>
        <taxon>Bacillati</taxon>
        <taxon>Bacillota</taxon>
        <taxon>Bacilli</taxon>
        <taxon>Lactobacillales</taxon>
        <taxon>Enterococcaceae</taxon>
        <taxon>Vagococcus</taxon>
    </lineage>
</organism>
<keyword evidence="2" id="KW-1185">Reference proteome</keyword>
<sequence>MVTVRSFKSIRPSTEVVQNLASLPYDVLNSQEARDIAKSNPYSYLHIDKAEINLPLATDEHSDTVYESAAQNLADFQEKGWLVQDDKPALYLYELRMNGISQTGIVATTAIADYQNNKIKKHELTRPEKELDRFKHMTYCDANTSPIFLTYRDNSDISALVSNWKENHPPLYNFESFYSTAHKVWKIDQPEIIKKIEKIFDNQVDSLYIADGHHRSASAVKLGQEKLKNDTLKDDTEANYFLSVIFPKDDLVIYDYNRVISAPLPHDFFDQLSNFFDVKLLNKPLPKPANKREFTMYVEKKWYLLQLLPEITFNNTSDALNAAVFQKLIAENIFNITDIRTDQRIDFIGGIRGLDELETAVNSGKNTVAFALYPTTMDELLTVADNDDIMPPKSTWFEPKLLSGLFVHDLETNR</sequence>
<dbReference type="OrthoDB" id="9781616at2"/>
<dbReference type="InterPro" id="IPR008323">
    <property type="entry name" value="UCP033563"/>
</dbReference>
<name>A0A430A0I7_9ENTE</name>
<evidence type="ECO:0008006" key="3">
    <source>
        <dbReference type="Google" id="ProtNLM"/>
    </source>
</evidence>
<proteinExistence type="predicted"/>
<comment type="caution">
    <text evidence="1">The sequence shown here is derived from an EMBL/GenBank/DDBJ whole genome shotgun (WGS) entry which is preliminary data.</text>
</comment>
<dbReference type="RefSeq" id="WP_125983379.1">
    <property type="nucleotide sequence ID" value="NZ_NGJS01000003.1"/>
</dbReference>